<protein>
    <submittedName>
        <fullName evidence="2">Uncharacterized protein</fullName>
    </submittedName>
</protein>
<evidence type="ECO:0000256" key="1">
    <source>
        <dbReference type="SAM" id="Phobius"/>
    </source>
</evidence>
<gene>
    <name evidence="2" type="ORF">GCM10009742_71750</name>
</gene>
<dbReference type="Proteomes" id="UP001500190">
    <property type="component" value="Unassembled WGS sequence"/>
</dbReference>
<keyword evidence="1" id="KW-0812">Transmembrane</keyword>
<keyword evidence="1" id="KW-1133">Transmembrane helix</keyword>
<sequence>MINEPMSRRLVVTFALIGAVLAVGGLIARPLNISVAVVLFLVALGAFTLAGYGVLDRLAAGRKAD</sequence>
<accession>A0ABN2EL48</accession>
<dbReference type="EMBL" id="BAAAND010000012">
    <property type="protein sequence ID" value="GAA1610729.1"/>
    <property type="molecule type" value="Genomic_DNA"/>
</dbReference>
<comment type="caution">
    <text evidence="2">The sequence shown here is derived from an EMBL/GenBank/DDBJ whole genome shotgun (WGS) entry which is preliminary data.</text>
</comment>
<name>A0ABN2EL48_9ACTN</name>
<organism evidence="2 3">
    <name type="scientific">Kribbella karoonensis</name>
    <dbReference type="NCBI Taxonomy" id="324851"/>
    <lineage>
        <taxon>Bacteria</taxon>
        <taxon>Bacillati</taxon>
        <taxon>Actinomycetota</taxon>
        <taxon>Actinomycetes</taxon>
        <taxon>Propionibacteriales</taxon>
        <taxon>Kribbellaceae</taxon>
        <taxon>Kribbella</taxon>
    </lineage>
</organism>
<feature type="transmembrane region" description="Helical" evidence="1">
    <location>
        <begin position="35"/>
        <end position="55"/>
    </location>
</feature>
<keyword evidence="3" id="KW-1185">Reference proteome</keyword>
<dbReference type="RefSeq" id="WP_344199783.1">
    <property type="nucleotide sequence ID" value="NZ_BAAAND010000012.1"/>
</dbReference>
<evidence type="ECO:0000313" key="3">
    <source>
        <dbReference type="Proteomes" id="UP001500190"/>
    </source>
</evidence>
<keyword evidence="1" id="KW-0472">Membrane</keyword>
<reference evidence="2 3" key="1">
    <citation type="journal article" date="2019" name="Int. J. Syst. Evol. Microbiol.">
        <title>The Global Catalogue of Microorganisms (GCM) 10K type strain sequencing project: providing services to taxonomists for standard genome sequencing and annotation.</title>
        <authorList>
            <consortium name="The Broad Institute Genomics Platform"/>
            <consortium name="The Broad Institute Genome Sequencing Center for Infectious Disease"/>
            <person name="Wu L."/>
            <person name="Ma J."/>
        </authorList>
    </citation>
    <scope>NUCLEOTIDE SEQUENCE [LARGE SCALE GENOMIC DNA]</scope>
    <source>
        <strain evidence="2 3">JCM 14304</strain>
    </source>
</reference>
<evidence type="ECO:0000313" key="2">
    <source>
        <dbReference type="EMBL" id="GAA1610729.1"/>
    </source>
</evidence>
<proteinExistence type="predicted"/>